<feature type="coiled-coil region" evidence="1">
    <location>
        <begin position="238"/>
        <end position="272"/>
    </location>
</feature>
<evidence type="ECO:0000256" key="2">
    <source>
        <dbReference type="SAM" id="MobiDB-lite"/>
    </source>
</evidence>
<reference evidence="3 4" key="2">
    <citation type="submission" date="2017-09" db="EMBL/GenBank/DDBJ databases">
        <title>Extensive intraspecific genome diversity in a model arbuscular mycorrhizal fungus.</title>
        <authorList>
            <person name="Chen E.C."/>
            <person name="Morin E."/>
            <person name="Beaudet D."/>
            <person name="Noel J."/>
            <person name="Ndikumana S."/>
            <person name="Charron P."/>
            <person name="St-Onge C."/>
            <person name="Giorgi J."/>
            <person name="Grigoriev I.V."/>
            <person name="Roux C."/>
            <person name="Martin F.M."/>
            <person name="Corradi N."/>
        </authorList>
    </citation>
    <scope>NUCLEOTIDE SEQUENCE [LARGE SCALE GENOMIC DNA]</scope>
    <source>
        <strain evidence="3 4">A5</strain>
    </source>
</reference>
<dbReference type="VEuPathDB" id="FungiDB:RhiirFUN_004078"/>
<keyword evidence="1" id="KW-0175">Coiled coil</keyword>
<feature type="region of interest" description="Disordered" evidence="2">
    <location>
        <begin position="1"/>
        <end position="29"/>
    </location>
</feature>
<comment type="caution">
    <text evidence="3">The sequence shown here is derived from an EMBL/GenBank/DDBJ whole genome shotgun (WGS) entry which is preliminary data.</text>
</comment>
<reference evidence="3 4" key="1">
    <citation type="submission" date="2016-04" db="EMBL/GenBank/DDBJ databases">
        <title>Genome analyses suggest a sexual origin of heterokaryosis in a supposedly ancient asexual fungus.</title>
        <authorList>
            <person name="Ropars J."/>
            <person name="Sedzielewska K."/>
            <person name="Noel J."/>
            <person name="Charron P."/>
            <person name="Farinelli L."/>
            <person name="Marton T."/>
            <person name="Kruger M."/>
            <person name="Pelin A."/>
            <person name="Brachmann A."/>
            <person name="Corradi N."/>
        </authorList>
    </citation>
    <scope>NUCLEOTIDE SEQUENCE [LARGE SCALE GENOMIC DNA]</scope>
    <source>
        <strain evidence="3 4">A5</strain>
    </source>
</reference>
<organism evidence="3 4">
    <name type="scientific">Rhizophagus irregularis</name>
    <dbReference type="NCBI Taxonomy" id="588596"/>
    <lineage>
        <taxon>Eukaryota</taxon>
        <taxon>Fungi</taxon>
        <taxon>Fungi incertae sedis</taxon>
        <taxon>Mucoromycota</taxon>
        <taxon>Glomeromycotina</taxon>
        <taxon>Glomeromycetes</taxon>
        <taxon>Glomerales</taxon>
        <taxon>Glomeraceae</taxon>
        <taxon>Rhizophagus</taxon>
    </lineage>
</organism>
<accession>A0A2N0NYG8</accession>
<dbReference type="AlphaFoldDB" id="A0A2N0NYG8"/>
<evidence type="ECO:0000313" key="3">
    <source>
        <dbReference type="EMBL" id="PKB99606.1"/>
    </source>
</evidence>
<name>A0A2N0NYG8_9GLOM</name>
<dbReference type="EMBL" id="LLXJ01002131">
    <property type="protein sequence ID" value="PKB99606.1"/>
    <property type="molecule type" value="Genomic_DNA"/>
</dbReference>
<gene>
    <name evidence="3" type="ORF">RhiirA5_461386</name>
</gene>
<dbReference type="VEuPathDB" id="FungiDB:FUN_024644"/>
<evidence type="ECO:0000313" key="4">
    <source>
        <dbReference type="Proteomes" id="UP000232722"/>
    </source>
</evidence>
<dbReference type="VEuPathDB" id="FungiDB:RhiirA1_438407"/>
<proteinExistence type="predicted"/>
<feature type="compositionally biased region" description="Polar residues" evidence="2">
    <location>
        <begin position="1"/>
        <end position="10"/>
    </location>
</feature>
<dbReference type="Proteomes" id="UP000232722">
    <property type="component" value="Unassembled WGS sequence"/>
</dbReference>
<protein>
    <submittedName>
        <fullName evidence="3">Uncharacterized protein</fullName>
    </submittedName>
</protein>
<sequence length="539" mass="62336">MASSQTSSKQKGPKQDRESAKNPSKNSKNEPLYSINKINALDWQLLMWFASLETIENYIYLFIVIWDGMPVRDRPQFSKELREETDNLIQIIKELNISKENDNNYSKMLDDYKGYRFLSSQTFRQNLVHNVWKELENHGLKNNSYAVSEQLSRCSLFQKKELRAMILSRIKSFQSFSRKIKEAKELQQVPLNNKMKDENQELILSENKSLENQIVGLADNKSQIGNSVSLEDESRDTQELKKRENENLKTQVKELIKENSKQQAALDNLTNVFWNDDESHNSKKLIQDITDLQDMLTDFTMVQGSDYKINNNEANSLLRAFKCEVNCPSSRASLVLGFLLQRITIAKIIEEVEKYLNGFSKNQEMTLERDIVNTTETLINQIILFEKNLKGEDDTTKITPIKIRQNVYSALSHRGFPSDHSLIKSTASKLLHKMNKYRKIVDEETKNEMDDQAIQITHKVINIFYFSFKTQASVPTYKFFDAGQALEPHLMKGAFGNDESKKLEVEICGFPCIGIFTGDKLSDRIFIKAQIIPRSKRLS</sequence>
<evidence type="ECO:0000256" key="1">
    <source>
        <dbReference type="SAM" id="Coils"/>
    </source>
</evidence>